<name>A0ABR9UAL2_9CYAN</name>
<gene>
    <name evidence="3" type="ORF">IQ236_09700</name>
</gene>
<dbReference type="EMBL" id="JADEWU010000017">
    <property type="protein sequence ID" value="MBE9143498.1"/>
    <property type="molecule type" value="Genomic_DNA"/>
</dbReference>
<proteinExistence type="predicted"/>
<feature type="chain" id="PRO_5045682132" description="DUF6816 domain-containing protein" evidence="1">
    <location>
        <begin position="24"/>
        <end position="270"/>
    </location>
</feature>
<dbReference type="Pfam" id="PF20670">
    <property type="entry name" value="DUF6816"/>
    <property type="match status" value="1"/>
</dbReference>
<keyword evidence="1" id="KW-0732">Signal</keyword>
<dbReference type="InterPro" id="IPR049213">
    <property type="entry name" value="DUF6816"/>
</dbReference>
<evidence type="ECO:0000313" key="3">
    <source>
        <dbReference type="EMBL" id="MBE9143498.1"/>
    </source>
</evidence>
<accession>A0ABR9UAL2</accession>
<feature type="signal peptide" evidence="1">
    <location>
        <begin position="1"/>
        <end position="23"/>
    </location>
</feature>
<evidence type="ECO:0000259" key="2">
    <source>
        <dbReference type="Pfam" id="PF20670"/>
    </source>
</evidence>
<organism evidence="3 4">
    <name type="scientific">Planktothrix mougeotii LEGE 06226</name>
    <dbReference type="NCBI Taxonomy" id="1828728"/>
    <lineage>
        <taxon>Bacteria</taxon>
        <taxon>Bacillati</taxon>
        <taxon>Cyanobacteriota</taxon>
        <taxon>Cyanophyceae</taxon>
        <taxon>Oscillatoriophycideae</taxon>
        <taxon>Oscillatoriales</taxon>
        <taxon>Microcoleaceae</taxon>
        <taxon>Planktothrix</taxon>
    </lineage>
</organism>
<dbReference type="RefSeq" id="WP_193869077.1">
    <property type="nucleotide sequence ID" value="NZ_JADEWU010000017.1"/>
</dbReference>
<sequence length="270" mass="30185">MKKIILIAGLILGLMFGKTDAEAGQLAERLSEFPDWNHKPMIQKAQGDLYYPQWMEGEWDVTSTLVDKVAPLAPQITTPGFEKNSTLMNEPIEFKVRFKTVQSLPKLQIFPLTLFFTQAGSEEQENGKIYPKIVSDRAFNGFNMGRAILGENGILSVKVDPTNLNRLITALPGNLELVSTVTGRSREIPSEDQFIACEISQQVFESSSQIYFNEVETTTAYKAELDAPVKSIVGEQVTAVYLSPQDPNFFTASGHPVALYRYQLKLVQKQ</sequence>
<keyword evidence="4" id="KW-1185">Reference proteome</keyword>
<comment type="caution">
    <text evidence="3">The sequence shown here is derived from an EMBL/GenBank/DDBJ whole genome shotgun (WGS) entry which is preliminary data.</text>
</comment>
<feature type="domain" description="DUF6816" evidence="2">
    <location>
        <begin position="45"/>
        <end position="267"/>
    </location>
</feature>
<dbReference type="Proteomes" id="UP000640725">
    <property type="component" value="Unassembled WGS sequence"/>
</dbReference>
<protein>
    <recommendedName>
        <fullName evidence="2">DUF6816 domain-containing protein</fullName>
    </recommendedName>
</protein>
<evidence type="ECO:0000313" key="4">
    <source>
        <dbReference type="Proteomes" id="UP000640725"/>
    </source>
</evidence>
<evidence type="ECO:0000256" key="1">
    <source>
        <dbReference type="SAM" id="SignalP"/>
    </source>
</evidence>
<reference evidence="3 4" key="1">
    <citation type="submission" date="2020-10" db="EMBL/GenBank/DDBJ databases">
        <authorList>
            <person name="Castelo-Branco R."/>
            <person name="Eusebio N."/>
            <person name="Adriana R."/>
            <person name="Vieira A."/>
            <person name="Brugerolle De Fraissinette N."/>
            <person name="Rezende De Castro R."/>
            <person name="Schneider M.P."/>
            <person name="Vasconcelos V."/>
            <person name="Leao P.N."/>
        </authorList>
    </citation>
    <scope>NUCLEOTIDE SEQUENCE [LARGE SCALE GENOMIC DNA]</scope>
    <source>
        <strain evidence="3 4">LEGE 06226</strain>
    </source>
</reference>